<dbReference type="GO" id="GO:0003723">
    <property type="term" value="F:RNA binding"/>
    <property type="evidence" value="ECO:0007669"/>
    <property type="project" value="UniProtKB-UniRule"/>
</dbReference>
<evidence type="ECO:0000256" key="3">
    <source>
        <dbReference type="SAM" id="MobiDB-lite"/>
    </source>
</evidence>
<feature type="compositionally biased region" description="Polar residues" evidence="3">
    <location>
        <begin position="1"/>
        <end position="10"/>
    </location>
</feature>
<dbReference type="InterPro" id="IPR006630">
    <property type="entry name" value="La_HTH"/>
</dbReference>
<proteinExistence type="predicted"/>
<feature type="region of interest" description="Disordered" evidence="3">
    <location>
        <begin position="516"/>
        <end position="574"/>
    </location>
</feature>
<dbReference type="Proteomes" id="UP000683000">
    <property type="component" value="Unassembled WGS sequence"/>
</dbReference>
<feature type="region of interest" description="Disordered" evidence="3">
    <location>
        <begin position="1"/>
        <end position="291"/>
    </location>
</feature>
<feature type="region of interest" description="Disordered" evidence="3">
    <location>
        <begin position="310"/>
        <end position="332"/>
    </location>
</feature>
<gene>
    <name evidence="5" type="ORF">JVT61DRAFT_10410</name>
</gene>
<feature type="region of interest" description="Disordered" evidence="3">
    <location>
        <begin position="391"/>
        <end position="412"/>
    </location>
</feature>
<feature type="compositionally biased region" description="Polar residues" evidence="3">
    <location>
        <begin position="169"/>
        <end position="191"/>
    </location>
</feature>
<dbReference type="SUPFAM" id="SSF46785">
    <property type="entry name" value="Winged helix' DNA-binding domain"/>
    <property type="match status" value="1"/>
</dbReference>
<evidence type="ECO:0000313" key="5">
    <source>
        <dbReference type="EMBL" id="KAG6379851.1"/>
    </source>
</evidence>
<dbReference type="GO" id="GO:0005829">
    <property type="term" value="C:cytosol"/>
    <property type="evidence" value="ECO:0007669"/>
    <property type="project" value="TreeGrafter"/>
</dbReference>
<dbReference type="Gene3D" id="1.10.10.10">
    <property type="entry name" value="Winged helix-like DNA-binding domain superfamily/Winged helix DNA-binding domain"/>
    <property type="match status" value="1"/>
</dbReference>
<feature type="compositionally biased region" description="Acidic residues" evidence="3">
    <location>
        <begin position="875"/>
        <end position="899"/>
    </location>
</feature>
<feature type="compositionally biased region" description="Pro residues" evidence="3">
    <location>
        <begin position="523"/>
        <end position="538"/>
    </location>
</feature>
<comment type="caution">
    <text evidence="5">The sequence shown here is derived from an EMBL/GenBank/DDBJ whole genome shotgun (WGS) entry which is preliminary data.</text>
</comment>
<protein>
    <recommendedName>
        <fullName evidence="4">HTH La-type RNA-binding domain-containing protein</fullName>
    </recommendedName>
</protein>
<evidence type="ECO:0000256" key="1">
    <source>
        <dbReference type="ARBA" id="ARBA00022884"/>
    </source>
</evidence>
<dbReference type="SMART" id="SM00715">
    <property type="entry name" value="LA"/>
    <property type="match status" value="1"/>
</dbReference>
<feature type="compositionally biased region" description="Polar residues" evidence="3">
    <location>
        <begin position="19"/>
        <end position="46"/>
    </location>
</feature>
<dbReference type="AlphaFoldDB" id="A0A8I3AEV0"/>
<dbReference type="CDD" id="cd07323">
    <property type="entry name" value="LAM"/>
    <property type="match status" value="1"/>
</dbReference>
<feature type="compositionally biased region" description="Polar residues" evidence="3">
    <location>
        <begin position="539"/>
        <end position="559"/>
    </location>
</feature>
<feature type="compositionally biased region" description="Polar residues" evidence="3">
    <location>
        <begin position="471"/>
        <end position="484"/>
    </location>
</feature>
<feature type="domain" description="HTH La-type RNA-binding" evidence="4">
    <location>
        <begin position="752"/>
        <end position="843"/>
    </location>
</feature>
<dbReference type="InterPro" id="IPR036390">
    <property type="entry name" value="WH_DNA-bd_sf"/>
</dbReference>
<name>A0A8I3AEV0_9AGAM</name>
<accession>A0A8I3AEV0</accession>
<feature type="region of interest" description="Disordered" evidence="3">
    <location>
        <begin position="669"/>
        <end position="692"/>
    </location>
</feature>
<feature type="compositionally biased region" description="Low complexity" evidence="3">
    <location>
        <begin position="192"/>
        <end position="216"/>
    </location>
</feature>
<dbReference type="Pfam" id="PF05383">
    <property type="entry name" value="La"/>
    <property type="match status" value="1"/>
</dbReference>
<feature type="region of interest" description="Disordered" evidence="3">
    <location>
        <begin position="610"/>
        <end position="629"/>
    </location>
</feature>
<dbReference type="PROSITE" id="PS50961">
    <property type="entry name" value="HTH_LA"/>
    <property type="match status" value="1"/>
</dbReference>
<dbReference type="GO" id="GO:0010494">
    <property type="term" value="C:cytoplasmic stress granule"/>
    <property type="evidence" value="ECO:0007669"/>
    <property type="project" value="TreeGrafter"/>
</dbReference>
<organism evidence="5 6">
    <name type="scientific">Boletus reticuloceps</name>
    <dbReference type="NCBI Taxonomy" id="495285"/>
    <lineage>
        <taxon>Eukaryota</taxon>
        <taxon>Fungi</taxon>
        <taxon>Dikarya</taxon>
        <taxon>Basidiomycota</taxon>
        <taxon>Agaricomycotina</taxon>
        <taxon>Agaricomycetes</taxon>
        <taxon>Agaricomycetidae</taxon>
        <taxon>Boletales</taxon>
        <taxon>Boletineae</taxon>
        <taxon>Boletaceae</taxon>
        <taxon>Boletoideae</taxon>
        <taxon>Boletus</taxon>
    </lineage>
</organism>
<dbReference type="OrthoDB" id="340227at2759"/>
<feature type="region of interest" description="Disordered" evidence="3">
    <location>
        <begin position="871"/>
        <end position="899"/>
    </location>
</feature>
<dbReference type="GO" id="GO:0045727">
    <property type="term" value="P:positive regulation of translation"/>
    <property type="evidence" value="ECO:0007669"/>
    <property type="project" value="TreeGrafter"/>
</dbReference>
<dbReference type="PANTHER" id="PTHR22792">
    <property type="entry name" value="LUPUS LA PROTEIN-RELATED"/>
    <property type="match status" value="1"/>
</dbReference>
<keyword evidence="1 2" id="KW-0694">RNA-binding</keyword>
<evidence type="ECO:0000313" key="6">
    <source>
        <dbReference type="Proteomes" id="UP000683000"/>
    </source>
</evidence>
<dbReference type="InterPro" id="IPR036388">
    <property type="entry name" value="WH-like_DNA-bd_sf"/>
</dbReference>
<feature type="region of interest" description="Disordered" evidence="3">
    <location>
        <begin position="452"/>
        <end position="498"/>
    </location>
</feature>
<keyword evidence="6" id="KW-1185">Reference proteome</keyword>
<feature type="compositionally biased region" description="Polar residues" evidence="3">
    <location>
        <begin position="74"/>
        <end position="86"/>
    </location>
</feature>
<evidence type="ECO:0000256" key="2">
    <source>
        <dbReference type="PROSITE-ProRule" id="PRU00332"/>
    </source>
</evidence>
<dbReference type="PANTHER" id="PTHR22792:SF132">
    <property type="entry name" value="LA-RELATED PROTEIN 1"/>
    <property type="match status" value="1"/>
</dbReference>
<sequence length="922" mass="101664">MVSSARNPNESYADRAKKASTSSTPRTTQQNPLQQPATYAHSTHPPSSLRPPQVNVWAERIKEQQAHVVPQPPQMTRQRATSSSQPSRDDAIQPRSPPPSDLSAQLAILDQQDDHDPFVVRVPSHLSRHSSSSTNPLPATDPNAWPLPGTAPHSNTSSGHESPFASAPPSRQNSTASVRHHAYSSSGSVRLQSFSQHSRSASQSRAQSRSGSSASSPRLQIRGRTLPVQDDSVPQLRLDNQHRRPSIKRSSPALPDLPNHKSTSLQIDPAPSPADPSYYRRPSVPPLQDMPPRYAHNFIPQYALPPHFPPTHLPGHASPPYIPPRSGQGTPPYPHYPPYPAYMYRHGHPPLFWGDIPPHSFNHFQNQPSVSLEHAVQHKIEFGTISPLITTESSASKPPAQSKNGLQPKSSKSVVFGTINPAESQDEKNAPLPSDEQRADNNAAEQFAAFSIGLSPNEPGPSRNASRKSSVKSLSRTPSSQPATNDGARDADIASPSLREVNGIRKPIKWEFGTTLIGDLDDPQPPSSPLQTSVPPPNHQSEPTDNQPDLLNIPPSNDASPADRSMDKSETESTASDVWVVKDYGYGFGNHSGYGNAPDVVRWETREREREHARESHRERETLRDQHHDRSWVPPRQLGWRHENGVEGGRDGWEQQVYIDVPRHLRPRRGSFSGYGGHERGGFTTRRGRTFGGRFHGGRGRGAFFHHQRPGSYSYAPPPTPHPPSPPFEVLPPAIDTVNGYGPYAPPELESYETVPAASLSRVPFVPATYRPQNMAQDFYLRQRMDNQGWIPISLLASFKRVQQLHTDSDIVKEVLSRSVMVEVSGDWVRMGGRQWEVFLLPNAPKSVVTGDDCDDGKGPRHGLYHEGAGYSELGETEGDQGEIEGDCDGEDCEGDDEDDDIEFVIGEEAEGSWMPVPERKS</sequence>
<reference evidence="5" key="1">
    <citation type="submission" date="2021-03" db="EMBL/GenBank/DDBJ databases">
        <title>Evolutionary innovations through gain and loss of genes in the ectomycorrhizal Boletales.</title>
        <authorList>
            <person name="Wu G."/>
            <person name="Miyauchi S."/>
            <person name="Morin E."/>
            <person name="Yang Z.-L."/>
            <person name="Xu J."/>
            <person name="Martin F.M."/>
        </authorList>
    </citation>
    <scope>NUCLEOTIDE SEQUENCE</scope>
    <source>
        <strain evidence="5">BR01</strain>
    </source>
</reference>
<evidence type="ECO:0000259" key="4">
    <source>
        <dbReference type="PROSITE" id="PS50961"/>
    </source>
</evidence>
<dbReference type="InterPro" id="IPR045180">
    <property type="entry name" value="La_dom_prot"/>
</dbReference>
<dbReference type="EMBL" id="JAGFBS010000004">
    <property type="protein sequence ID" value="KAG6379851.1"/>
    <property type="molecule type" value="Genomic_DNA"/>
</dbReference>